<keyword evidence="2" id="KW-1185">Reference proteome</keyword>
<dbReference type="EMBL" id="CP032050">
    <property type="protein sequence ID" value="AYN67603.1"/>
    <property type="molecule type" value="Genomic_DNA"/>
</dbReference>
<gene>
    <name evidence="1" type="ORF">D1013_09620</name>
</gene>
<proteinExistence type="predicted"/>
<dbReference type="KEGG" id="emar:D1013_09620"/>
<dbReference type="Gene3D" id="2.40.160.10">
    <property type="entry name" value="Porin"/>
    <property type="match status" value="1"/>
</dbReference>
<sequence length="185" mass="21761">MDSWSTVCPAISRSFSKKLDYEARYIQPEEKGKVLSWRFAYHPEHWHFGAAYTKAFDTERFLFPKELGRDHFFTSIPRSRLEGLGDADVFTLSGDYDFNIKGLTFGLEFTEVLGTRIDGFAFNKYNSDEYYQVNTRLHYEMHGFLEGLNFDVLYVLKENLNNTESSKVFNQSNFHQINFVTNYIF</sequence>
<dbReference type="OrthoDB" id="862900at2"/>
<evidence type="ECO:0000313" key="2">
    <source>
        <dbReference type="Proteomes" id="UP000276309"/>
    </source>
</evidence>
<protein>
    <submittedName>
        <fullName evidence="1">Uncharacterized protein</fullName>
    </submittedName>
</protein>
<evidence type="ECO:0000313" key="1">
    <source>
        <dbReference type="EMBL" id="AYN67603.1"/>
    </source>
</evidence>
<dbReference type="Proteomes" id="UP000276309">
    <property type="component" value="Chromosome"/>
</dbReference>
<dbReference type="InterPro" id="IPR023614">
    <property type="entry name" value="Porin_dom_sf"/>
</dbReference>
<accession>A0A3G2L5V5</accession>
<organism evidence="1 2">
    <name type="scientific">Euzebyella marina</name>
    <dbReference type="NCBI Taxonomy" id="1761453"/>
    <lineage>
        <taxon>Bacteria</taxon>
        <taxon>Pseudomonadati</taxon>
        <taxon>Bacteroidota</taxon>
        <taxon>Flavobacteriia</taxon>
        <taxon>Flavobacteriales</taxon>
        <taxon>Flavobacteriaceae</taxon>
        <taxon>Euzebyella</taxon>
    </lineage>
</organism>
<reference evidence="1 2" key="1">
    <citation type="submission" date="2018-08" db="EMBL/GenBank/DDBJ databases">
        <title>The reduced genetic potential of extracellular carbohydrate catabolism in Euzebyella marina RN62, a Flavobacteriia bacterium isolated from the hadal water.</title>
        <authorList>
            <person name="Xue C."/>
        </authorList>
    </citation>
    <scope>NUCLEOTIDE SEQUENCE [LARGE SCALE GENOMIC DNA]</scope>
    <source>
        <strain evidence="1 2">RN62</strain>
    </source>
</reference>
<dbReference type="AlphaFoldDB" id="A0A3G2L5V5"/>
<name>A0A3G2L5V5_9FLAO</name>
<dbReference type="RefSeq" id="WP_121848619.1">
    <property type="nucleotide sequence ID" value="NZ_CP032050.1"/>
</dbReference>